<dbReference type="AlphaFoldDB" id="A0A142CWU3"/>
<dbReference type="EMBL" id="CP014750">
    <property type="protein sequence ID" value="AMQ19245.1"/>
    <property type="molecule type" value="Genomic_DNA"/>
</dbReference>
<evidence type="ECO:0008006" key="4">
    <source>
        <dbReference type="Google" id="ProtNLM"/>
    </source>
</evidence>
<accession>A0A142CWU3</accession>
<feature type="transmembrane region" description="Helical" evidence="1">
    <location>
        <begin position="7"/>
        <end position="28"/>
    </location>
</feature>
<dbReference type="STRING" id="53952.A0127_08750"/>
<dbReference type="PANTHER" id="PTHR35337">
    <property type="entry name" value="SLR1478 PROTEIN"/>
    <property type="match status" value="1"/>
</dbReference>
<keyword evidence="1" id="KW-0472">Membrane</keyword>
<keyword evidence="1" id="KW-1133">Transmembrane helix</keyword>
<dbReference type="RefSeq" id="WP_062390425.1">
    <property type="nucleotide sequence ID" value="NZ_CP014750.1"/>
</dbReference>
<dbReference type="InterPro" id="IPR002798">
    <property type="entry name" value="SpoIIM-like"/>
</dbReference>
<evidence type="ECO:0000256" key="1">
    <source>
        <dbReference type="SAM" id="Phobius"/>
    </source>
</evidence>
<proteinExistence type="predicted"/>
<feature type="transmembrane region" description="Helical" evidence="1">
    <location>
        <begin position="81"/>
        <end position="99"/>
    </location>
</feature>
<gene>
    <name evidence="2" type="ORF">A0127_08750</name>
</gene>
<evidence type="ECO:0000313" key="3">
    <source>
        <dbReference type="Proteomes" id="UP000073604"/>
    </source>
</evidence>
<sequence>MGRIARYFLYLLMVFFVGIAMGLIYSLLQPEKAVEYMKTIAQQLGSLSKSPFKNFITIFVHNSWVALLTLISGLFFGIGPAILVMTNGFVVGLVVGVLWENGMPPRTLVLGLTPHGIFEIPAFILAGVAGVCWYKKIVEDKDRGRGFKEGASFALRMYGVVLAMLLVAAFIEAYITPNVASLG</sequence>
<reference evidence="3" key="1">
    <citation type="submission" date="2016-03" db="EMBL/GenBank/DDBJ databases">
        <authorList>
            <person name="Oger P.M."/>
        </authorList>
    </citation>
    <scope>NUCLEOTIDE SEQUENCE [LARGE SCALE GENOMIC DNA]</scope>
    <source>
        <strain evidence="3">OG-1</strain>
    </source>
</reference>
<dbReference type="KEGG" id="tpep:A0127_08750"/>
<dbReference type="GeneID" id="27140633"/>
<evidence type="ECO:0000313" key="2">
    <source>
        <dbReference type="EMBL" id="AMQ19245.1"/>
    </source>
</evidence>
<feature type="transmembrane region" description="Helical" evidence="1">
    <location>
        <begin position="55"/>
        <end position="76"/>
    </location>
</feature>
<feature type="transmembrane region" description="Helical" evidence="1">
    <location>
        <begin position="155"/>
        <end position="175"/>
    </location>
</feature>
<dbReference type="Pfam" id="PF01944">
    <property type="entry name" value="SpoIIM"/>
    <property type="match status" value="1"/>
</dbReference>
<organism evidence="2 3">
    <name type="scientific">Thermococcus peptonophilus</name>
    <dbReference type="NCBI Taxonomy" id="53952"/>
    <lineage>
        <taxon>Archaea</taxon>
        <taxon>Methanobacteriati</taxon>
        <taxon>Methanobacteriota</taxon>
        <taxon>Thermococci</taxon>
        <taxon>Thermococcales</taxon>
        <taxon>Thermococcaceae</taxon>
        <taxon>Thermococcus</taxon>
    </lineage>
</organism>
<keyword evidence="3" id="KW-1185">Reference proteome</keyword>
<dbReference type="PANTHER" id="PTHR35337:SF1">
    <property type="entry name" value="SLR1478 PROTEIN"/>
    <property type="match status" value="1"/>
</dbReference>
<dbReference type="Proteomes" id="UP000073604">
    <property type="component" value="Chromosome"/>
</dbReference>
<feature type="transmembrane region" description="Helical" evidence="1">
    <location>
        <begin position="111"/>
        <end position="134"/>
    </location>
</feature>
<name>A0A142CWU3_9EURY</name>
<keyword evidence="1" id="KW-0812">Transmembrane</keyword>
<dbReference type="OrthoDB" id="86288at2157"/>
<protein>
    <recommendedName>
        <fullName evidence="4">Stage II sporulation protein M</fullName>
    </recommendedName>
</protein>